<comment type="caution">
    <text evidence="15">The sequence shown here is derived from an EMBL/GenBank/DDBJ whole genome shotgun (WGS) entry which is preliminary data.</text>
</comment>
<accession>A0AAN9PXZ9</accession>
<evidence type="ECO:0000259" key="13">
    <source>
        <dbReference type="Pfam" id="PF08263"/>
    </source>
</evidence>
<keyword evidence="11" id="KW-0325">Glycoprotein</keyword>
<keyword evidence="4" id="KW-0433">Leucine-rich repeat</keyword>
<dbReference type="Proteomes" id="UP001359559">
    <property type="component" value="Unassembled WGS sequence"/>
</dbReference>
<dbReference type="GO" id="GO:0005886">
    <property type="term" value="C:plasma membrane"/>
    <property type="evidence" value="ECO:0007669"/>
    <property type="project" value="UniProtKB-SubCell"/>
</dbReference>
<evidence type="ECO:0000313" key="15">
    <source>
        <dbReference type="EMBL" id="KAK7316700.1"/>
    </source>
</evidence>
<dbReference type="InterPro" id="IPR001611">
    <property type="entry name" value="Leu-rich_rpt"/>
</dbReference>
<dbReference type="Pfam" id="PF13855">
    <property type="entry name" value="LRR_8"/>
    <property type="match status" value="1"/>
</dbReference>
<dbReference type="InterPro" id="IPR055414">
    <property type="entry name" value="LRR_R13L4/SHOC2-like"/>
</dbReference>
<keyword evidence="16" id="KW-1185">Reference proteome</keyword>
<dbReference type="Pfam" id="PF08263">
    <property type="entry name" value="LRRNT_2"/>
    <property type="match status" value="1"/>
</dbReference>
<keyword evidence="10" id="KW-0675">Receptor</keyword>
<evidence type="ECO:0000256" key="3">
    <source>
        <dbReference type="ARBA" id="ARBA00022475"/>
    </source>
</evidence>
<evidence type="ECO:0000256" key="6">
    <source>
        <dbReference type="ARBA" id="ARBA00022729"/>
    </source>
</evidence>
<dbReference type="FunFam" id="3.80.10.10:FF:000649">
    <property type="entry name" value="Leucine Rich Repeat family protein"/>
    <property type="match status" value="1"/>
</dbReference>
<evidence type="ECO:0000256" key="8">
    <source>
        <dbReference type="ARBA" id="ARBA00022989"/>
    </source>
</evidence>
<feature type="domain" description="Leucine-rich repeat-containing N-terminal plant-type" evidence="13">
    <location>
        <begin position="12"/>
        <end position="49"/>
    </location>
</feature>
<keyword evidence="8 12" id="KW-1133">Transmembrane helix</keyword>
<keyword evidence="7" id="KW-0677">Repeat</keyword>
<evidence type="ECO:0000259" key="14">
    <source>
        <dbReference type="Pfam" id="PF23598"/>
    </source>
</evidence>
<evidence type="ECO:0000256" key="9">
    <source>
        <dbReference type="ARBA" id="ARBA00023136"/>
    </source>
</evidence>
<proteinExistence type="inferred from homology"/>
<gene>
    <name evidence="15" type="ORF">RJT34_00356</name>
</gene>
<dbReference type="FunFam" id="3.80.10.10:FF:000095">
    <property type="entry name" value="LRR receptor-like serine/threonine-protein kinase GSO1"/>
    <property type="match status" value="1"/>
</dbReference>
<evidence type="ECO:0000256" key="2">
    <source>
        <dbReference type="ARBA" id="ARBA00009592"/>
    </source>
</evidence>
<dbReference type="InterPro" id="IPR013210">
    <property type="entry name" value="LRR_N_plant-typ"/>
</dbReference>
<dbReference type="InterPro" id="IPR046956">
    <property type="entry name" value="RLP23-like"/>
</dbReference>
<evidence type="ECO:0008006" key="17">
    <source>
        <dbReference type="Google" id="ProtNLM"/>
    </source>
</evidence>
<dbReference type="Pfam" id="PF23598">
    <property type="entry name" value="LRR_14"/>
    <property type="match status" value="1"/>
</dbReference>
<dbReference type="SMART" id="SM00369">
    <property type="entry name" value="LRR_TYP"/>
    <property type="match status" value="6"/>
</dbReference>
<comment type="subcellular location">
    <subcellularLocation>
        <location evidence="1">Cell membrane</location>
        <topology evidence="1">Single-pass type I membrane protein</topology>
    </subcellularLocation>
</comment>
<evidence type="ECO:0000256" key="7">
    <source>
        <dbReference type="ARBA" id="ARBA00022737"/>
    </source>
</evidence>
<evidence type="ECO:0000256" key="10">
    <source>
        <dbReference type="ARBA" id="ARBA00023170"/>
    </source>
</evidence>
<dbReference type="PRINTS" id="PR00019">
    <property type="entry name" value="LEURICHRPT"/>
</dbReference>
<dbReference type="Pfam" id="PF00560">
    <property type="entry name" value="LRR_1"/>
    <property type="match status" value="1"/>
</dbReference>
<evidence type="ECO:0000256" key="4">
    <source>
        <dbReference type="ARBA" id="ARBA00022614"/>
    </source>
</evidence>
<keyword evidence="5 12" id="KW-0812">Transmembrane</keyword>
<reference evidence="15 16" key="1">
    <citation type="submission" date="2024-01" db="EMBL/GenBank/DDBJ databases">
        <title>The genomes of 5 underutilized Papilionoideae crops provide insights into root nodulation and disease resistance.</title>
        <authorList>
            <person name="Yuan L."/>
        </authorList>
    </citation>
    <scope>NUCLEOTIDE SEQUENCE [LARGE SCALE GENOMIC DNA]</scope>
    <source>
        <strain evidence="15">LY-2023</strain>
        <tissue evidence="15">Leaf</tissue>
    </source>
</reference>
<dbReference type="InterPro" id="IPR032675">
    <property type="entry name" value="LRR_dom_sf"/>
</dbReference>
<feature type="transmembrane region" description="Helical" evidence="12">
    <location>
        <begin position="567"/>
        <end position="589"/>
    </location>
</feature>
<dbReference type="PANTHER" id="PTHR48063">
    <property type="entry name" value="LRR RECEPTOR-LIKE KINASE"/>
    <property type="match status" value="1"/>
</dbReference>
<dbReference type="EMBL" id="JAYKXN010000001">
    <property type="protein sequence ID" value="KAK7316700.1"/>
    <property type="molecule type" value="Genomic_DNA"/>
</dbReference>
<sequence length="648" mass="73469">MCSSHKVLRCNKKDRTTLLTFKQGVTDNFSRLSSWSTQQDCCAWEGVHCHNITGRVTKLHLQPPYPYSSNLAGECNLSLLLGLEFLQFLDLSGNDFHAITTHDNFTASTLHYLDIGYQYHTNHIDNLQWLSRLSSIKYLDLTLIDLHKETNWLQLLAMLPSLSELHLSSCKLNILPSLNYVNLTSLKTLDLSDNNFNNELPKWLLNLSDISHLDLSNNQLKGSIPQGIGQLKHLQFLDLSYNQFKGSIPEGIGQLEHLQLLDLSDNMLWGIIPSTLGNLSSLVTMKIGSNSFSGAISETTFSKLSNLKVLNLSNSTFAFHLDPTWSPPFQLRTLYLGYTNLGPNLPEWIYTQKSLQYLETYKALEFHYLMEISLGELYKTLRLSGFIPQCVYNITEMVELVIPNNGIYGEYEIDVFTKGHDYEISFDLLHRTIDLSVNNLSGEIPSSLYGLILVHTLNLSYNHLTGTIHKKIGGMKTLESLDLSNNKLIGEIPASMAAMSFIDYLNLSYNNFSGQIPISTQLQSFDASSYIGNPELCGAPLRNCTTKEENGKHIDMDARNEEKRETFYVGMGVGFAVAFWGTCGSLLLIRRWKHTYYRLLDQLWDQLYVTFMEAADYVGLWGKTRIGCNLKNKEIIMAANELRVPFSY</sequence>
<evidence type="ECO:0000256" key="5">
    <source>
        <dbReference type="ARBA" id="ARBA00022692"/>
    </source>
</evidence>
<dbReference type="Gene3D" id="3.80.10.10">
    <property type="entry name" value="Ribonuclease Inhibitor"/>
    <property type="match status" value="2"/>
</dbReference>
<evidence type="ECO:0000256" key="11">
    <source>
        <dbReference type="ARBA" id="ARBA00023180"/>
    </source>
</evidence>
<keyword evidence="9 12" id="KW-0472">Membrane</keyword>
<feature type="domain" description="Disease resistance R13L4/SHOC-2-like LRR" evidence="14">
    <location>
        <begin position="165"/>
        <end position="358"/>
    </location>
</feature>
<evidence type="ECO:0000313" key="16">
    <source>
        <dbReference type="Proteomes" id="UP001359559"/>
    </source>
</evidence>
<keyword evidence="6" id="KW-0732">Signal</keyword>
<dbReference type="SUPFAM" id="SSF52058">
    <property type="entry name" value="L domain-like"/>
    <property type="match status" value="2"/>
</dbReference>
<organism evidence="15 16">
    <name type="scientific">Clitoria ternatea</name>
    <name type="common">Butterfly pea</name>
    <dbReference type="NCBI Taxonomy" id="43366"/>
    <lineage>
        <taxon>Eukaryota</taxon>
        <taxon>Viridiplantae</taxon>
        <taxon>Streptophyta</taxon>
        <taxon>Embryophyta</taxon>
        <taxon>Tracheophyta</taxon>
        <taxon>Spermatophyta</taxon>
        <taxon>Magnoliopsida</taxon>
        <taxon>eudicotyledons</taxon>
        <taxon>Gunneridae</taxon>
        <taxon>Pentapetalae</taxon>
        <taxon>rosids</taxon>
        <taxon>fabids</taxon>
        <taxon>Fabales</taxon>
        <taxon>Fabaceae</taxon>
        <taxon>Papilionoideae</taxon>
        <taxon>50 kb inversion clade</taxon>
        <taxon>NPAAA clade</taxon>
        <taxon>indigoferoid/millettioid clade</taxon>
        <taxon>Phaseoleae</taxon>
        <taxon>Clitoria</taxon>
    </lineage>
</organism>
<name>A0AAN9PXZ9_CLITE</name>
<dbReference type="InterPro" id="IPR003591">
    <property type="entry name" value="Leu-rich_rpt_typical-subtyp"/>
</dbReference>
<protein>
    <recommendedName>
        <fullName evidence="17">Leucine-rich repeat-containing N-terminal plant-type domain-containing protein</fullName>
    </recommendedName>
</protein>
<evidence type="ECO:0000256" key="1">
    <source>
        <dbReference type="ARBA" id="ARBA00004251"/>
    </source>
</evidence>
<keyword evidence="3" id="KW-1003">Cell membrane</keyword>
<dbReference type="AlphaFoldDB" id="A0AAN9PXZ9"/>
<dbReference type="PANTHER" id="PTHR48063:SF52">
    <property type="entry name" value="LRR RECEPTOR-LIKE KINASE FAMILY PROTEIN"/>
    <property type="match status" value="1"/>
</dbReference>
<evidence type="ECO:0000256" key="12">
    <source>
        <dbReference type="SAM" id="Phobius"/>
    </source>
</evidence>
<comment type="similarity">
    <text evidence="2">Belongs to the RLP family.</text>
</comment>